<keyword evidence="5" id="KW-0862">Zinc</keyword>
<dbReference type="PANTHER" id="PTHR42953:SF3">
    <property type="entry name" value="HIGH-AFFINITY ZINC UPTAKE SYSTEM PROTEIN ZNUA"/>
    <property type="match status" value="1"/>
</dbReference>
<accession>A0A501WWR7</accession>
<feature type="chain" id="PRO_5021348201" description="High-affinity zinc uptake system protein ZnuA" evidence="6">
    <location>
        <begin position="27"/>
        <end position="328"/>
    </location>
</feature>
<dbReference type="Pfam" id="PF01297">
    <property type="entry name" value="ZnuA"/>
    <property type="match status" value="1"/>
</dbReference>
<keyword evidence="5" id="KW-0864">Zinc transport</keyword>
<keyword evidence="5" id="KW-0406">Ion transport</keyword>
<keyword evidence="3" id="KW-0813">Transport</keyword>
<reference evidence="7 8" key="1">
    <citation type="submission" date="2019-06" db="EMBL/GenBank/DDBJ databases">
        <title>A novel bacterium of genus Amaricoccus, isolated from marine sediment.</title>
        <authorList>
            <person name="Huang H."/>
            <person name="Mo K."/>
            <person name="Hu Y."/>
        </authorList>
    </citation>
    <scope>NUCLEOTIDE SEQUENCE [LARGE SCALE GENOMIC DNA]</scope>
    <source>
        <strain evidence="7 8">HB172011</strain>
    </source>
</reference>
<dbReference type="Proteomes" id="UP000319255">
    <property type="component" value="Unassembled WGS sequence"/>
</dbReference>
<dbReference type="GO" id="GO:0046872">
    <property type="term" value="F:metal ion binding"/>
    <property type="evidence" value="ECO:0007669"/>
    <property type="project" value="InterPro"/>
</dbReference>
<keyword evidence="4 6" id="KW-0732">Signal</keyword>
<evidence type="ECO:0000256" key="6">
    <source>
        <dbReference type="SAM" id="SignalP"/>
    </source>
</evidence>
<evidence type="ECO:0000313" key="8">
    <source>
        <dbReference type="Proteomes" id="UP000319255"/>
    </source>
</evidence>
<dbReference type="PANTHER" id="PTHR42953">
    <property type="entry name" value="HIGH-AFFINITY ZINC UPTAKE SYSTEM PROTEIN ZNUA-RELATED"/>
    <property type="match status" value="1"/>
</dbReference>
<name>A0A501WWR7_9RHOB</name>
<gene>
    <name evidence="7" type="ORF">FJM51_02350</name>
</gene>
<dbReference type="EMBL" id="VFRP01000001">
    <property type="protein sequence ID" value="TPE53908.1"/>
    <property type="molecule type" value="Genomic_DNA"/>
</dbReference>
<evidence type="ECO:0000313" key="7">
    <source>
        <dbReference type="EMBL" id="TPE53908.1"/>
    </source>
</evidence>
<dbReference type="OrthoDB" id="7346865at2"/>
<organism evidence="7 8">
    <name type="scientific">Amaricoccus solimangrovi</name>
    <dbReference type="NCBI Taxonomy" id="2589815"/>
    <lineage>
        <taxon>Bacteria</taxon>
        <taxon>Pseudomonadati</taxon>
        <taxon>Pseudomonadota</taxon>
        <taxon>Alphaproteobacteria</taxon>
        <taxon>Rhodobacterales</taxon>
        <taxon>Paracoccaceae</taxon>
        <taxon>Amaricoccus</taxon>
    </lineage>
</organism>
<dbReference type="RefSeq" id="WP_140452487.1">
    <property type="nucleotide sequence ID" value="NZ_VFRP01000001.1"/>
</dbReference>
<dbReference type="InterPro" id="IPR050492">
    <property type="entry name" value="Bact_metal-bind_prot9"/>
</dbReference>
<dbReference type="SUPFAM" id="SSF53807">
    <property type="entry name" value="Helical backbone' metal receptor"/>
    <property type="match status" value="1"/>
</dbReference>
<comment type="caution">
    <text evidence="7">The sequence shown here is derived from an EMBL/GenBank/DDBJ whole genome shotgun (WGS) entry which is preliminary data.</text>
</comment>
<evidence type="ECO:0000256" key="5">
    <source>
        <dbReference type="ARBA" id="ARBA00022906"/>
    </source>
</evidence>
<dbReference type="GO" id="GO:0006829">
    <property type="term" value="P:zinc ion transport"/>
    <property type="evidence" value="ECO:0007669"/>
    <property type="project" value="UniProtKB-KW"/>
</dbReference>
<evidence type="ECO:0000256" key="2">
    <source>
        <dbReference type="ARBA" id="ARBA00015915"/>
    </source>
</evidence>
<feature type="signal peptide" evidence="6">
    <location>
        <begin position="1"/>
        <end position="26"/>
    </location>
</feature>
<keyword evidence="8" id="KW-1185">Reference proteome</keyword>
<proteinExistence type="inferred from homology"/>
<protein>
    <recommendedName>
        <fullName evidence="2">High-affinity zinc uptake system protein ZnuA</fullName>
    </recommendedName>
</protein>
<evidence type="ECO:0000256" key="4">
    <source>
        <dbReference type="ARBA" id="ARBA00022729"/>
    </source>
</evidence>
<sequence length="328" mass="34672">MPNRLRPAPLAAALALLLATPCLGLAAPDVVTDFGPVESITARVMAGVGAPVRILPPGAEPHSYSLRPSEARALGAADLVVWIGPAMTPWLADPIDALAGKAEVLTLDRLPGLTLLPVRAAGPFEADGHMHDEVHDAEMHDEEAAETHRHGGAEAAPVIDQHLWLDPENAVVFAEAIATELARLDPDNAESYRANAAAFDTEMDALRAEVTEILAPAHGRPFIVFHDAYQYFENRFDMPAAGSIALHDAAAPGAARVAEIRDRIRAEGVVCAFSEPQFPPKILATVTEGTDARTAALDPEGVDMTPGAGLYPALIRNLATDLAACLDR</sequence>
<evidence type="ECO:0000256" key="3">
    <source>
        <dbReference type="ARBA" id="ARBA00022448"/>
    </source>
</evidence>
<comment type="similarity">
    <text evidence="1">Belongs to the bacterial solute-binding protein 9 family.</text>
</comment>
<dbReference type="Gene3D" id="3.40.50.1980">
    <property type="entry name" value="Nitrogenase molybdenum iron protein domain"/>
    <property type="match status" value="2"/>
</dbReference>
<dbReference type="AlphaFoldDB" id="A0A501WWR7"/>
<evidence type="ECO:0000256" key="1">
    <source>
        <dbReference type="ARBA" id="ARBA00011028"/>
    </source>
</evidence>
<dbReference type="InterPro" id="IPR006127">
    <property type="entry name" value="ZnuA-like"/>
</dbReference>